<evidence type="ECO:0000313" key="4">
    <source>
        <dbReference type="Proteomes" id="UP000663452"/>
    </source>
</evidence>
<name>A0ABX7LK60_9BACL</name>
<feature type="transmembrane region" description="Helical" evidence="2">
    <location>
        <begin position="37"/>
        <end position="55"/>
    </location>
</feature>
<dbReference type="InterPro" id="IPR011701">
    <property type="entry name" value="MFS"/>
</dbReference>
<keyword evidence="2" id="KW-1133">Transmembrane helix</keyword>
<comment type="subcellular location">
    <subcellularLocation>
        <location evidence="1">Cell membrane</location>
        <topology evidence="1">Multi-pass membrane protein</topology>
    </subcellularLocation>
</comment>
<evidence type="ECO:0000256" key="1">
    <source>
        <dbReference type="ARBA" id="ARBA00004651"/>
    </source>
</evidence>
<dbReference type="Pfam" id="PF07690">
    <property type="entry name" value="MFS_1"/>
    <property type="match status" value="1"/>
</dbReference>
<evidence type="ECO:0000256" key="2">
    <source>
        <dbReference type="SAM" id="Phobius"/>
    </source>
</evidence>
<keyword evidence="2" id="KW-0472">Membrane</keyword>
<feature type="transmembrane region" description="Helical" evidence="2">
    <location>
        <begin position="12"/>
        <end position="31"/>
    </location>
</feature>
<dbReference type="Gene3D" id="1.20.1250.20">
    <property type="entry name" value="MFS general substrate transporter like domains"/>
    <property type="match status" value="1"/>
</dbReference>
<dbReference type="InterPro" id="IPR036259">
    <property type="entry name" value="MFS_trans_sf"/>
</dbReference>
<evidence type="ECO:0000313" key="3">
    <source>
        <dbReference type="EMBL" id="QSF46277.1"/>
    </source>
</evidence>
<dbReference type="EMBL" id="CP070969">
    <property type="protein sequence ID" value="QSF46277.1"/>
    <property type="molecule type" value="Genomic_DNA"/>
</dbReference>
<keyword evidence="4" id="KW-1185">Reference proteome</keyword>
<dbReference type="SUPFAM" id="SSF103473">
    <property type="entry name" value="MFS general substrate transporter"/>
    <property type="match status" value="1"/>
</dbReference>
<accession>A0ABX7LK60</accession>
<sequence>MYFRFAGGHLTVAGIGSAAGVLLGGVLTSSFGWPAVFYVNVPIGLIVIATIPFLVSKDTAGGTRKLGYAGCHYGYSRNRNPCCSALPDRARRLDITCNLRIGRFFIGISYCIHHYRKRCLALKKVPPCQRNYDIMTSLFVKSRTIL</sequence>
<proteinExistence type="predicted"/>
<reference evidence="3 4" key="1">
    <citation type="submission" date="2021-02" db="EMBL/GenBank/DDBJ databases">
        <title>Paenibacillus tianjinensis sp. nov.</title>
        <authorList>
            <person name="Liu H."/>
        </authorList>
    </citation>
    <scope>NUCLEOTIDE SEQUENCE [LARGE SCALE GENOMIC DNA]</scope>
    <source>
        <strain evidence="3 4">TB2019</strain>
    </source>
</reference>
<dbReference type="Proteomes" id="UP000663452">
    <property type="component" value="Chromosome"/>
</dbReference>
<gene>
    <name evidence="3" type="ORF">JRJ22_06660</name>
</gene>
<organism evidence="3 4">
    <name type="scientific">Paenibacillus tianjinensis</name>
    <dbReference type="NCBI Taxonomy" id="2810347"/>
    <lineage>
        <taxon>Bacteria</taxon>
        <taxon>Bacillati</taxon>
        <taxon>Bacillota</taxon>
        <taxon>Bacilli</taxon>
        <taxon>Bacillales</taxon>
        <taxon>Paenibacillaceae</taxon>
        <taxon>Paenibacillus</taxon>
    </lineage>
</organism>
<keyword evidence="2" id="KW-0812">Transmembrane</keyword>
<protein>
    <submittedName>
        <fullName evidence="3">MFS transporter</fullName>
    </submittedName>
</protein>